<comment type="caution">
    <text evidence="4">The sequence shown here is derived from an EMBL/GenBank/DDBJ whole genome shotgun (WGS) entry which is preliminary data.</text>
</comment>
<dbReference type="Proteomes" id="UP000179807">
    <property type="component" value="Unassembled WGS sequence"/>
</dbReference>
<name>A0A1J4KLV7_9EUKA</name>
<reference evidence="4" key="1">
    <citation type="submission" date="2016-10" db="EMBL/GenBank/DDBJ databases">
        <authorList>
            <person name="Benchimol M."/>
            <person name="Almeida L.G."/>
            <person name="Vasconcelos A.T."/>
            <person name="Perreira-Neves A."/>
            <person name="Rosa I.A."/>
            <person name="Tasca T."/>
            <person name="Bogo M.R."/>
            <person name="de Souza W."/>
        </authorList>
    </citation>
    <scope>NUCLEOTIDE SEQUENCE [LARGE SCALE GENOMIC DNA]</scope>
    <source>
        <strain evidence="4">K</strain>
    </source>
</reference>
<dbReference type="VEuPathDB" id="TrichDB:TRFO_17993"/>
<dbReference type="GeneID" id="94834616"/>
<keyword evidence="2" id="KW-0812">Transmembrane</keyword>
<evidence type="ECO:0000313" key="5">
    <source>
        <dbReference type="Proteomes" id="UP000179807"/>
    </source>
</evidence>
<keyword evidence="3" id="KW-0732">Signal</keyword>
<dbReference type="SUPFAM" id="SSF55785">
    <property type="entry name" value="PYP-like sensor domain (PAS domain)"/>
    <property type="match status" value="1"/>
</dbReference>
<sequence length="532" mass="61920">MYFLFAVHVLLGLCVIFALNSRISKHNDILEIELDSLVGIGYQYVYGGSLLSCLYLNSMENNYSQYVDKKTLFYYMQLAIDYYCNGTITGHIMIPSQDSTYLTHYLMLAIHQSLNNEIRVNETELALMRELFDNYIITNLNNMTISSIEYMEDLTDTFLIDCMSISEVFLWLALVVYLLEIVIYSKMWNNLTILVKMLTQLPEKYISSSEKLLEMLQERTQLTQFSEFKRSSVLDLLNLPCALADEDNYIISTNRLWLAFYNESPDCVIGRDVHDFLKTTEAKYEEKEVNGTQKLIIINEKKREKEYKKRLKTLKEKVLNLRSVIIPRRFLKEKEQTEFDIKFIINCCIIMSPAKTGDENNDRLNPDEWITDAKEYEQWIVERCEICDDVDILRGSCRELMLLFGVNERSSPHLLAVTALTIVIDSMRRGLEYRWRSGGIDICTTISCGFDSKFILKRDSTAMIDMLGDAFSKQMALREKIELNSIICDREIMEILSQCKFGVEFDQIDNDAFIFSFDMASENSNIRSSSIY</sequence>
<feature type="chain" id="PRO_5012181890" description="PAS domain-containing protein" evidence="3">
    <location>
        <begin position="19"/>
        <end position="532"/>
    </location>
</feature>
<dbReference type="InterPro" id="IPR035965">
    <property type="entry name" value="PAS-like_dom_sf"/>
</dbReference>
<dbReference type="AlphaFoldDB" id="A0A1J4KLV7"/>
<feature type="signal peptide" evidence="3">
    <location>
        <begin position="1"/>
        <end position="18"/>
    </location>
</feature>
<proteinExistence type="predicted"/>
<evidence type="ECO:0000256" key="2">
    <source>
        <dbReference type="SAM" id="Phobius"/>
    </source>
</evidence>
<feature type="transmembrane region" description="Helical" evidence="2">
    <location>
        <begin position="168"/>
        <end position="187"/>
    </location>
</feature>
<keyword evidence="2" id="KW-0472">Membrane</keyword>
<protein>
    <recommendedName>
        <fullName evidence="6">PAS domain-containing protein</fullName>
    </recommendedName>
</protein>
<feature type="coiled-coil region" evidence="1">
    <location>
        <begin position="297"/>
        <end position="324"/>
    </location>
</feature>
<keyword evidence="1" id="KW-0175">Coiled coil</keyword>
<keyword evidence="5" id="KW-1185">Reference proteome</keyword>
<organism evidence="4 5">
    <name type="scientific">Tritrichomonas foetus</name>
    <dbReference type="NCBI Taxonomy" id="1144522"/>
    <lineage>
        <taxon>Eukaryota</taxon>
        <taxon>Metamonada</taxon>
        <taxon>Parabasalia</taxon>
        <taxon>Tritrichomonadida</taxon>
        <taxon>Tritrichomonadidae</taxon>
        <taxon>Tritrichomonas</taxon>
    </lineage>
</organism>
<evidence type="ECO:0000256" key="3">
    <source>
        <dbReference type="SAM" id="SignalP"/>
    </source>
</evidence>
<accession>A0A1J4KLV7</accession>
<evidence type="ECO:0008006" key="6">
    <source>
        <dbReference type="Google" id="ProtNLM"/>
    </source>
</evidence>
<gene>
    <name evidence="4" type="ORF">TRFO_17993</name>
</gene>
<dbReference type="EMBL" id="MLAK01000567">
    <property type="protein sequence ID" value="OHT12295.1"/>
    <property type="molecule type" value="Genomic_DNA"/>
</dbReference>
<evidence type="ECO:0000313" key="4">
    <source>
        <dbReference type="EMBL" id="OHT12295.1"/>
    </source>
</evidence>
<evidence type="ECO:0000256" key="1">
    <source>
        <dbReference type="SAM" id="Coils"/>
    </source>
</evidence>
<keyword evidence="2" id="KW-1133">Transmembrane helix</keyword>
<dbReference type="RefSeq" id="XP_068365431.1">
    <property type="nucleotide sequence ID" value="XM_068499912.1"/>
</dbReference>